<protein>
    <submittedName>
        <fullName evidence="1">CoA-transferase subunit beta</fullName>
    </submittedName>
</protein>
<evidence type="ECO:0000313" key="1">
    <source>
        <dbReference type="EMBL" id="QXH52543.1"/>
    </source>
</evidence>
<dbReference type="RefSeq" id="WP_217841985.1">
    <property type="nucleotide sequence ID" value="NZ_CP077076.1"/>
</dbReference>
<dbReference type="PANTHER" id="PTHR43293:SF3">
    <property type="entry name" value="CHOLESTEROL RING-CLEAVING HYDROLASE IPDB SUBUNIT"/>
    <property type="match status" value="1"/>
</dbReference>
<dbReference type="PANTHER" id="PTHR43293">
    <property type="entry name" value="ACETATE COA-TRANSFERASE YDIF"/>
    <property type="match status" value="1"/>
</dbReference>
<dbReference type="Pfam" id="PF01144">
    <property type="entry name" value="CoA_trans"/>
    <property type="match status" value="1"/>
</dbReference>
<dbReference type="InterPro" id="IPR004165">
    <property type="entry name" value="CoA_trans_fam_I"/>
</dbReference>
<keyword evidence="2" id="KW-1185">Reference proteome</keyword>
<evidence type="ECO:0000313" key="2">
    <source>
        <dbReference type="Proteomes" id="UP001046350"/>
    </source>
</evidence>
<organism evidence="1 2">
    <name type="scientific">Pseudomonas fakonensis</name>
    <dbReference type="NCBI Taxonomy" id="2842355"/>
    <lineage>
        <taxon>Bacteria</taxon>
        <taxon>Pseudomonadati</taxon>
        <taxon>Pseudomonadota</taxon>
        <taxon>Gammaproteobacteria</taxon>
        <taxon>Pseudomonadales</taxon>
        <taxon>Pseudomonadaceae</taxon>
        <taxon>Pseudomonas</taxon>
    </lineage>
</organism>
<name>A0ABX8N9Z8_9PSED</name>
<proteinExistence type="predicted"/>
<dbReference type="Proteomes" id="UP001046350">
    <property type="component" value="Chromosome"/>
</dbReference>
<reference evidence="1" key="1">
    <citation type="journal article" date="2021" name="Microorganisms">
        <title>The Ever-Expanding Pseudomonas Genus: Description of 43 New Species and Partition of the Pseudomonas putida Group.</title>
        <authorList>
            <person name="Girard L."/>
            <person name="Lood C."/>
            <person name="Hofte M."/>
            <person name="Vandamme P."/>
            <person name="Rokni-Zadeh H."/>
            <person name="van Noort V."/>
            <person name="Lavigne R."/>
            <person name="De Mot R."/>
        </authorList>
    </citation>
    <scope>NUCLEOTIDE SEQUENCE</scope>
    <source>
        <strain evidence="1">COW40</strain>
    </source>
</reference>
<dbReference type="SMART" id="SM00882">
    <property type="entry name" value="CoA_trans"/>
    <property type="match status" value="1"/>
</dbReference>
<dbReference type="EMBL" id="CP077076">
    <property type="protein sequence ID" value="QXH52543.1"/>
    <property type="molecule type" value="Genomic_DNA"/>
</dbReference>
<sequence>MSYSTSEMMTVAAARRLRNGAVCFVGIGLPSKAANLARLTSSPDVVLIYESGPIGAKPSVLPLSIGDGELAETADTVVPTGEIFRYWLQGGRIDVGFLGAAQVDRFGNINTTVVGDYFAPKTRLPGAGGAPEIAGSAKQVLIILKQSPRAFVDKLDFITSVGHGEGGDSRKRLGLPGEGPVGIITDLCIMEPEAGTHEFVVTSIHPGVSREQIVAATGWAIRFADDVQQTTAPSEVELTALRDLEARTAAAHGQVAGEA</sequence>
<gene>
    <name evidence="1" type="ORF">KSS94_05280</name>
</gene>
<accession>A0ABX8N9Z8</accession>